<accession>A0A2S0HV64</accession>
<dbReference type="AlphaFoldDB" id="A0A2S0HV64"/>
<keyword evidence="1" id="KW-1133">Transmembrane helix</keyword>
<organism evidence="2 3">
    <name type="scientific">Pukyongia salina</name>
    <dbReference type="NCBI Taxonomy" id="2094025"/>
    <lineage>
        <taxon>Bacteria</taxon>
        <taxon>Pseudomonadati</taxon>
        <taxon>Bacteroidota</taxon>
        <taxon>Flavobacteriia</taxon>
        <taxon>Flavobacteriales</taxon>
        <taxon>Flavobacteriaceae</taxon>
        <taxon>Pukyongia</taxon>
    </lineage>
</organism>
<evidence type="ECO:0000256" key="1">
    <source>
        <dbReference type="SAM" id="Phobius"/>
    </source>
</evidence>
<reference evidence="2 3" key="1">
    <citation type="submission" date="2018-02" db="EMBL/GenBank/DDBJ databases">
        <title>Genomic analysis of the strain RR4-38 isolated from a seawater recirculating aquaculture system.</title>
        <authorList>
            <person name="Kim Y.-S."/>
            <person name="Jang Y.H."/>
            <person name="Kim K.-H."/>
        </authorList>
    </citation>
    <scope>NUCLEOTIDE SEQUENCE [LARGE SCALE GENOMIC DNA]</scope>
    <source>
        <strain evidence="2 3">RR4-38</strain>
    </source>
</reference>
<evidence type="ECO:0000313" key="2">
    <source>
        <dbReference type="EMBL" id="AVI50506.1"/>
    </source>
</evidence>
<dbReference type="Proteomes" id="UP000238442">
    <property type="component" value="Chromosome"/>
</dbReference>
<protein>
    <recommendedName>
        <fullName evidence="4">Carboxypeptidase regulatory-like domain-containing protein</fullName>
    </recommendedName>
</protein>
<keyword evidence="1" id="KW-0472">Membrane</keyword>
<sequence length="129" mass="13838">MNWKIWTLISLPILILGFILLGIPNKNMEKTEANSVLVTKDAIPTDGAILGAVIAPEATVTICASNDSSTLKGTVSEKGEFFINGFDDGVYNVIISATKNGTVQISQIEDVMIRKGEVTALGTIDMTMY</sequence>
<keyword evidence="1" id="KW-0812">Transmembrane</keyword>
<keyword evidence="3" id="KW-1185">Reference proteome</keyword>
<feature type="transmembrane region" description="Helical" evidence="1">
    <location>
        <begin position="6"/>
        <end position="23"/>
    </location>
</feature>
<dbReference type="RefSeq" id="WP_105215395.1">
    <property type="nucleotide sequence ID" value="NZ_CP027062.1"/>
</dbReference>
<gene>
    <name evidence="2" type="ORF">C5O00_04720</name>
</gene>
<dbReference type="KEGG" id="aue:C5O00_04720"/>
<dbReference type="EMBL" id="CP027062">
    <property type="protein sequence ID" value="AVI50506.1"/>
    <property type="molecule type" value="Genomic_DNA"/>
</dbReference>
<evidence type="ECO:0008006" key="4">
    <source>
        <dbReference type="Google" id="ProtNLM"/>
    </source>
</evidence>
<evidence type="ECO:0000313" key="3">
    <source>
        <dbReference type="Proteomes" id="UP000238442"/>
    </source>
</evidence>
<dbReference type="OrthoDB" id="1451379at2"/>
<name>A0A2S0HV64_9FLAO</name>
<proteinExistence type="predicted"/>